<name>A0A9K3LQU9_9STRA</name>
<dbReference type="PANTHER" id="PTHR13812:SF19">
    <property type="entry name" value="KETIMINE REDUCTASE MU-CRYSTALLIN"/>
    <property type="match status" value="1"/>
</dbReference>
<dbReference type="PANTHER" id="PTHR13812">
    <property type="entry name" value="KETIMINE REDUCTASE MU-CRYSTALLIN"/>
    <property type="match status" value="1"/>
</dbReference>
<keyword evidence="2" id="KW-1185">Reference proteome</keyword>
<accession>A0A9K3LQU9</accession>
<reference evidence="1" key="1">
    <citation type="journal article" date="2021" name="Sci. Rep.">
        <title>Diploid genomic architecture of Nitzschia inconspicua, an elite biomass production diatom.</title>
        <authorList>
            <person name="Oliver A."/>
            <person name="Podell S."/>
            <person name="Pinowska A."/>
            <person name="Traller J.C."/>
            <person name="Smith S.R."/>
            <person name="McClure R."/>
            <person name="Beliaev A."/>
            <person name="Bohutskyi P."/>
            <person name="Hill E.A."/>
            <person name="Rabines A."/>
            <person name="Zheng H."/>
            <person name="Allen L.Z."/>
            <person name="Kuo A."/>
            <person name="Grigoriev I.V."/>
            <person name="Allen A.E."/>
            <person name="Hazlebeck D."/>
            <person name="Allen E.E."/>
        </authorList>
    </citation>
    <scope>NUCLEOTIDE SEQUENCE</scope>
    <source>
        <strain evidence="1">Hildebrandi</strain>
    </source>
</reference>
<dbReference type="InterPro" id="IPR003462">
    <property type="entry name" value="ODC_Mu_crystall"/>
</dbReference>
<dbReference type="GO" id="GO:0005737">
    <property type="term" value="C:cytoplasm"/>
    <property type="evidence" value="ECO:0007669"/>
    <property type="project" value="TreeGrafter"/>
</dbReference>
<comment type="caution">
    <text evidence="1">The sequence shown here is derived from an EMBL/GenBank/DDBJ whole genome shotgun (WGS) entry which is preliminary data.</text>
</comment>
<sequence>MSSLSSSLIPAIYTVDQIQEVVATPGFQEELIDGIQNGFVALERGEFFAPPIQTLGLPPFEFVSGVDGYAAQTCIKTGYFKGQEHYVVKVASGGFPLENSGMMQIYSQRTGKLEALLLDNGILTELRTAAVGALAAKLLGPKSIGTIGIVGTGIQAKYQLEMLSAVSPCKSVLVWGRTSSNVEAYVSEFAKKGYSISSVASSDELLEKCDIIVTTTCSREAILGNFLPATTKCKLITCIGADAPGKYELNPTIVAKADLLVADKIDQSAERGEFQKAIADGCILQESIVSLGKLIEQETLHRKNGDNRLIIVDSSGVALQNCVISSLVVQKLF</sequence>
<dbReference type="AlphaFoldDB" id="A0A9K3LQU9"/>
<dbReference type="Proteomes" id="UP000693970">
    <property type="component" value="Unassembled WGS sequence"/>
</dbReference>
<dbReference type="OrthoDB" id="41492at2759"/>
<protein>
    <submittedName>
        <fullName evidence="1">Ornithine cyclodeaminase</fullName>
    </submittedName>
</protein>
<evidence type="ECO:0000313" key="1">
    <source>
        <dbReference type="EMBL" id="KAG7366249.1"/>
    </source>
</evidence>
<reference evidence="1" key="2">
    <citation type="submission" date="2021-04" db="EMBL/GenBank/DDBJ databases">
        <authorList>
            <person name="Podell S."/>
        </authorList>
    </citation>
    <scope>NUCLEOTIDE SEQUENCE</scope>
    <source>
        <strain evidence="1">Hildebrandi</strain>
    </source>
</reference>
<dbReference type="PIRSF" id="PIRSF001439">
    <property type="entry name" value="CryM"/>
    <property type="match status" value="1"/>
</dbReference>
<organism evidence="1 2">
    <name type="scientific">Nitzschia inconspicua</name>
    <dbReference type="NCBI Taxonomy" id="303405"/>
    <lineage>
        <taxon>Eukaryota</taxon>
        <taxon>Sar</taxon>
        <taxon>Stramenopiles</taxon>
        <taxon>Ochrophyta</taxon>
        <taxon>Bacillariophyta</taxon>
        <taxon>Bacillariophyceae</taxon>
        <taxon>Bacillariophycidae</taxon>
        <taxon>Bacillariales</taxon>
        <taxon>Bacillariaceae</taxon>
        <taxon>Nitzschia</taxon>
    </lineage>
</organism>
<proteinExistence type="predicted"/>
<dbReference type="EMBL" id="JAGRRH010000007">
    <property type="protein sequence ID" value="KAG7366249.1"/>
    <property type="molecule type" value="Genomic_DNA"/>
</dbReference>
<gene>
    <name evidence="1" type="ORF">IV203_028919</name>
</gene>
<dbReference type="Pfam" id="PF02423">
    <property type="entry name" value="OCD_Mu_crystall"/>
    <property type="match status" value="1"/>
</dbReference>
<evidence type="ECO:0000313" key="2">
    <source>
        <dbReference type="Proteomes" id="UP000693970"/>
    </source>
</evidence>